<dbReference type="Pfam" id="PF05936">
    <property type="entry name" value="T6SS_VasE"/>
    <property type="match status" value="1"/>
</dbReference>
<dbReference type="EMBL" id="CP063849">
    <property type="protein sequence ID" value="QOY87610.1"/>
    <property type="molecule type" value="Genomic_DNA"/>
</dbReference>
<dbReference type="Proteomes" id="UP000593892">
    <property type="component" value="Chromosome"/>
</dbReference>
<proteinExistence type="predicted"/>
<dbReference type="PANTHER" id="PTHR35566">
    <property type="entry name" value="BLR3599 PROTEIN"/>
    <property type="match status" value="1"/>
</dbReference>
<accession>A0A7S7SL11</accession>
<gene>
    <name evidence="1" type="primary">tssK</name>
    <name evidence="1" type="ORF">IRI77_33475</name>
</gene>
<dbReference type="InterPro" id="IPR010263">
    <property type="entry name" value="T6SS_TssK"/>
</dbReference>
<protein>
    <submittedName>
        <fullName evidence="1">Type VI secretion system baseplate subunit TssK</fullName>
    </submittedName>
</protein>
<evidence type="ECO:0000313" key="2">
    <source>
        <dbReference type="Proteomes" id="UP000593892"/>
    </source>
</evidence>
<evidence type="ECO:0000313" key="1">
    <source>
        <dbReference type="EMBL" id="QOY87610.1"/>
    </source>
</evidence>
<dbReference type="PANTHER" id="PTHR35566:SF1">
    <property type="entry name" value="TYPE VI SECRETION SYSTEM BASEPLATE COMPONENT TSSK1"/>
    <property type="match status" value="1"/>
</dbReference>
<dbReference type="KEGG" id="pfer:IRI77_33475"/>
<dbReference type="RefSeq" id="WP_194449277.1">
    <property type="nucleotide sequence ID" value="NZ_CP063849.1"/>
</dbReference>
<name>A0A7S7SL11_PALFE</name>
<dbReference type="AlphaFoldDB" id="A0A7S7SL11"/>
<sequence>MKTLSRVVWSEGMHLGPQHFQAQNRYFENLVHFTAANLAYEPWGLAAFQLDKDAIRNGLVTLIHASGIFPDGLVFAVPDPDSGPASRAIAEVFPPMRESVDVFLAISPFQEISANCSASEQVEPGLRYAPQTVDMPDELTGMDSKQLRLARKNLRILVESELHGELAIPIARVRRDAAGQYVYDSNFVPPVLRIQGSERLMVLLRRLVEILDEKSRAVAKPKDLSAGTASGFSAQGISNAWFLHCVNASLTPLRHLCFSKSGHPEELYTEMARLAGSLCTFGLDSHPANLPLYNHAKLAECFDTLDHHIRTHLELVVPSNCVSISLTKSANYFWEGQIADSRTLVHSRWIFAIRSKIGEAELISGTPRLVKVCSKEFVPKLVARALPGMTLKHIPVPPPAINPRVDYQYFSVDKAGPCWEHMVQSRQVGVYVPGELPDPEIELLVVLES</sequence>
<dbReference type="NCBIfam" id="TIGR03353">
    <property type="entry name" value="VI_chp_4"/>
    <property type="match status" value="1"/>
</dbReference>
<keyword evidence="2" id="KW-1185">Reference proteome</keyword>
<reference evidence="1 2" key="1">
    <citation type="submission" date="2020-10" db="EMBL/GenBank/DDBJ databases">
        <title>Complete genome sequence of Paludibaculum fermentans P105T, a facultatively anaerobic acidobacterium capable of dissimilatory Fe(III) reduction.</title>
        <authorList>
            <person name="Dedysh S.N."/>
            <person name="Beletsky A.V."/>
            <person name="Kulichevskaya I.S."/>
            <person name="Mardanov A.V."/>
            <person name="Ravin N.V."/>
        </authorList>
    </citation>
    <scope>NUCLEOTIDE SEQUENCE [LARGE SCALE GENOMIC DNA]</scope>
    <source>
        <strain evidence="1 2">P105</strain>
    </source>
</reference>
<organism evidence="1 2">
    <name type="scientific">Paludibaculum fermentans</name>
    <dbReference type="NCBI Taxonomy" id="1473598"/>
    <lineage>
        <taxon>Bacteria</taxon>
        <taxon>Pseudomonadati</taxon>
        <taxon>Acidobacteriota</taxon>
        <taxon>Terriglobia</taxon>
        <taxon>Bryobacterales</taxon>
        <taxon>Bryobacteraceae</taxon>
        <taxon>Paludibaculum</taxon>
    </lineage>
</organism>